<sequence length="256" mass="27123">MTPATGAVDLIKASGLGVTLGGRRILSDIDLSLSAGEIVTLIGPNGAGKTTLVRTLLGLESPTVGRMMRKEGLRIGYMPQRVAVDPILPLNVARFLRLGARRRGAVRAAGERLGLVGLLDSPIQGLSGGEMQRVLLARALLRDPELLVLDEPAQGVDVGLQSGFYTLIREIRDELGCGVLMVSHDLHLVMAATDRVVCLNGHICCTGLPEAVSRDPAYQRLFGVADTRGLAVYAHVHDHTHGAVSGESDEGGHRHA</sequence>
<evidence type="ECO:0000256" key="6">
    <source>
        <dbReference type="ARBA" id="ARBA00022906"/>
    </source>
</evidence>
<keyword evidence="2" id="KW-1003">Cell membrane</keyword>
<dbReference type="FunFam" id="3.40.50.300:FF:000392">
    <property type="entry name" value="Zinc import ATP-binding protein ZnuC"/>
    <property type="match status" value="1"/>
</dbReference>
<protein>
    <submittedName>
        <fullName evidence="11">Zinc ABC transporter ATP-binding protein ZnuC</fullName>
    </submittedName>
</protein>
<dbReference type="InterPro" id="IPR003439">
    <property type="entry name" value="ABC_transporter-like_ATP-bd"/>
</dbReference>
<organism evidence="11 12">
    <name type="scientific">Acidihalobacter aeolianus</name>
    <dbReference type="NCBI Taxonomy" id="2792603"/>
    <lineage>
        <taxon>Bacteria</taxon>
        <taxon>Pseudomonadati</taxon>
        <taxon>Pseudomonadota</taxon>
        <taxon>Gammaproteobacteria</taxon>
        <taxon>Chromatiales</taxon>
        <taxon>Ectothiorhodospiraceae</taxon>
        <taxon>Acidihalobacter</taxon>
    </lineage>
</organism>
<evidence type="ECO:0000256" key="1">
    <source>
        <dbReference type="ARBA" id="ARBA00022448"/>
    </source>
</evidence>
<dbReference type="PROSITE" id="PS50893">
    <property type="entry name" value="ABC_TRANSPORTER_2"/>
    <property type="match status" value="1"/>
</dbReference>
<dbReference type="AlphaFoldDB" id="A0A1D8K5S0"/>
<keyword evidence="1" id="KW-0813">Transport</keyword>
<dbReference type="Proteomes" id="UP000095342">
    <property type="component" value="Chromosome"/>
</dbReference>
<dbReference type="InterPro" id="IPR017871">
    <property type="entry name" value="ABC_transporter-like_CS"/>
</dbReference>
<dbReference type="RefSeq" id="WP_070071893.1">
    <property type="nucleotide sequence ID" value="NZ_CP017448.1"/>
</dbReference>
<keyword evidence="9" id="KW-0472">Membrane</keyword>
<keyword evidence="3" id="KW-0547">Nucleotide-binding</keyword>
<keyword evidence="6" id="KW-0864">Zinc transport</keyword>
<evidence type="ECO:0000313" key="11">
    <source>
        <dbReference type="EMBL" id="AOV16300.1"/>
    </source>
</evidence>
<evidence type="ECO:0000256" key="4">
    <source>
        <dbReference type="ARBA" id="ARBA00022833"/>
    </source>
</evidence>
<evidence type="ECO:0000256" key="3">
    <source>
        <dbReference type="ARBA" id="ARBA00022741"/>
    </source>
</evidence>
<dbReference type="PANTHER" id="PTHR42734:SF9">
    <property type="entry name" value="ZINC IMPORT ATP-BINDING PROTEIN ZNUC"/>
    <property type="match status" value="1"/>
</dbReference>
<dbReference type="PROSITE" id="PS00211">
    <property type="entry name" value="ABC_TRANSPORTER_1"/>
    <property type="match status" value="1"/>
</dbReference>
<evidence type="ECO:0000256" key="5">
    <source>
        <dbReference type="ARBA" id="ARBA00022840"/>
    </source>
</evidence>
<dbReference type="Gene3D" id="3.40.50.300">
    <property type="entry name" value="P-loop containing nucleotide triphosphate hydrolases"/>
    <property type="match status" value="1"/>
</dbReference>
<keyword evidence="4" id="KW-0862">Zinc</keyword>
<dbReference type="PANTHER" id="PTHR42734">
    <property type="entry name" value="METAL TRANSPORT SYSTEM ATP-BINDING PROTEIN TM_0124-RELATED"/>
    <property type="match status" value="1"/>
</dbReference>
<dbReference type="Pfam" id="PF00005">
    <property type="entry name" value="ABC_tran"/>
    <property type="match status" value="1"/>
</dbReference>
<dbReference type="GO" id="GO:0006829">
    <property type="term" value="P:zinc ion transport"/>
    <property type="evidence" value="ECO:0007669"/>
    <property type="project" value="UniProtKB-KW"/>
</dbReference>
<name>A0A1D8K5S0_9GAMM</name>
<keyword evidence="12" id="KW-1185">Reference proteome</keyword>
<dbReference type="KEGG" id="aaeo:BJI67_03735"/>
<gene>
    <name evidence="11" type="primary">znuC</name>
    <name evidence="11" type="ORF">BJI67_03735</name>
</gene>
<keyword evidence="7" id="KW-1278">Translocase</keyword>
<dbReference type="SMART" id="SM00382">
    <property type="entry name" value="AAA"/>
    <property type="match status" value="1"/>
</dbReference>
<dbReference type="InterPro" id="IPR003593">
    <property type="entry name" value="AAA+_ATPase"/>
</dbReference>
<evidence type="ECO:0000259" key="10">
    <source>
        <dbReference type="PROSITE" id="PS50893"/>
    </source>
</evidence>
<dbReference type="GO" id="GO:0016887">
    <property type="term" value="F:ATP hydrolysis activity"/>
    <property type="evidence" value="ECO:0007669"/>
    <property type="project" value="InterPro"/>
</dbReference>
<proteinExistence type="predicted"/>
<dbReference type="GO" id="GO:0010043">
    <property type="term" value="P:response to zinc ion"/>
    <property type="evidence" value="ECO:0007669"/>
    <property type="project" value="TreeGrafter"/>
</dbReference>
<evidence type="ECO:0000256" key="8">
    <source>
        <dbReference type="ARBA" id="ARBA00023065"/>
    </source>
</evidence>
<dbReference type="GO" id="GO:0005524">
    <property type="term" value="F:ATP binding"/>
    <property type="evidence" value="ECO:0007669"/>
    <property type="project" value="UniProtKB-KW"/>
</dbReference>
<dbReference type="SUPFAM" id="SSF52540">
    <property type="entry name" value="P-loop containing nucleoside triphosphate hydrolases"/>
    <property type="match status" value="1"/>
</dbReference>
<keyword evidence="5 11" id="KW-0067">ATP-binding</keyword>
<feature type="domain" description="ABC transporter" evidence="10">
    <location>
        <begin position="11"/>
        <end position="225"/>
    </location>
</feature>
<evidence type="ECO:0000256" key="9">
    <source>
        <dbReference type="ARBA" id="ARBA00023136"/>
    </source>
</evidence>
<evidence type="ECO:0000313" key="12">
    <source>
        <dbReference type="Proteomes" id="UP000095342"/>
    </source>
</evidence>
<dbReference type="EMBL" id="CP017448">
    <property type="protein sequence ID" value="AOV16300.1"/>
    <property type="molecule type" value="Genomic_DNA"/>
</dbReference>
<dbReference type="InterPro" id="IPR050153">
    <property type="entry name" value="Metal_Ion_Import_ABC"/>
</dbReference>
<dbReference type="InterPro" id="IPR027417">
    <property type="entry name" value="P-loop_NTPase"/>
</dbReference>
<evidence type="ECO:0000256" key="2">
    <source>
        <dbReference type="ARBA" id="ARBA00022475"/>
    </source>
</evidence>
<evidence type="ECO:0000256" key="7">
    <source>
        <dbReference type="ARBA" id="ARBA00022967"/>
    </source>
</evidence>
<accession>A0A1D8K5S0</accession>
<reference evidence="11 12" key="1">
    <citation type="submission" date="2016-09" db="EMBL/GenBank/DDBJ databases">
        <title>Acidihalobacter prosperus V6 (DSM14174).</title>
        <authorList>
            <person name="Khaleque H.N."/>
            <person name="Ramsay J.P."/>
            <person name="Murphy R.J.T."/>
            <person name="Kaksonen A.H."/>
            <person name="Boxall N.J."/>
            <person name="Watkin E.L.J."/>
        </authorList>
    </citation>
    <scope>NUCLEOTIDE SEQUENCE [LARGE SCALE GENOMIC DNA]</scope>
    <source>
        <strain evidence="11 12">V6</strain>
    </source>
</reference>
<keyword evidence="8" id="KW-0406">Ion transport</keyword>